<feature type="region of interest" description="Disordered" evidence="6">
    <location>
        <begin position="1143"/>
        <end position="1176"/>
    </location>
</feature>
<evidence type="ECO:0000313" key="8">
    <source>
        <dbReference type="EMBL" id="KAF9537812.1"/>
    </source>
</evidence>
<dbReference type="InterPro" id="IPR017907">
    <property type="entry name" value="Znf_RING_CS"/>
</dbReference>
<comment type="caution">
    <text evidence="8">The sequence shown here is derived from an EMBL/GenBank/DDBJ whole genome shotgun (WGS) entry which is preliminary data.</text>
</comment>
<feature type="region of interest" description="Disordered" evidence="6">
    <location>
        <begin position="1187"/>
        <end position="1206"/>
    </location>
</feature>
<evidence type="ECO:0000313" key="9">
    <source>
        <dbReference type="Proteomes" id="UP000723463"/>
    </source>
</evidence>
<keyword evidence="5" id="KW-0175">Coiled coil</keyword>
<dbReference type="GO" id="GO:0061630">
    <property type="term" value="F:ubiquitin protein ligase activity"/>
    <property type="evidence" value="ECO:0007669"/>
    <property type="project" value="TreeGrafter"/>
</dbReference>
<feature type="region of interest" description="Disordered" evidence="6">
    <location>
        <begin position="969"/>
        <end position="1088"/>
    </location>
</feature>
<feature type="compositionally biased region" description="Low complexity" evidence="6">
    <location>
        <begin position="1057"/>
        <end position="1069"/>
    </location>
</feature>
<evidence type="ECO:0000256" key="6">
    <source>
        <dbReference type="SAM" id="MobiDB-lite"/>
    </source>
</evidence>
<evidence type="ECO:0000259" key="7">
    <source>
        <dbReference type="PROSITE" id="PS50089"/>
    </source>
</evidence>
<dbReference type="Pfam" id="PF00097">
    <property type="entry name" value="zf-C3HC4"/>
    <property type="match status" value="1"/>
</dbReference>
<feature type="compositionally biased region" description="Polar residues" evidence="6">
    <location>
        <begin position="587"/>
        <end position="599"/>
    </location>
</feature>
<dbReference type="EMBL" id="JAAAXW010000361">
    <property type="protein sequence ID" value="KAF9537812.1"/>
    <property type="molecule type" value="Genomic_DNA"/>
</dbReference>
<feature type="compositionally biased region" description="Polar residues" evidence="6">
    <location>
        <begin position="883"/>
        <end position="893"/>
    </location>
</feature>
<feature type="compositionally biased region" description="Polar residues" evidence="6">
    <location>
        <begin position="861"/>
        <end position="873"/>
    </location>
</feature>
<feature type="domain" description="RING-type" evidence="7">
    <location>
        <begin position="106"/>
        <end position="156"/>
    </location>
</feature>
<dbReference type="PANTHER" id="PTHR10315">
    <property type="entry name" value="E3 UBIQUITIN PROTEIN LIGASE SIAH"/>
    <property type="match status" value="1"/>
</dbReference>
<feature type="compositionally biased region" description="Polar residues" evidence="6">
    <location>
        <begin position="1071"/>
        <end position="1086"/>
    </location>
</feature>
<evidence type="ECO:0000256" key="5">
    <source>
        <dbReference type="SAM" id="Coils"/>
    </source>
</evidence>
<feature type="compositionally biased region" description="Basic and acidic residues" evidence="6">
    <location>
        <begin position="1035"/>
        <end position="1050"/>
    </location>
</feature>
<feature type="compositionally biased region" description="Basic and acidic residues" evidence="6">
    <location>
        <begin position="1236"/>
        <end position="1247"/>
    </location>
</feature>
<dbReference type="SUPFAM" id="SSF57850">
    <property type="entry name" value="RING/U-box"/>
    <property type="match status" value="1"/>
</dbReference>
<keyword evidence="1" id="KW-0479">Metal-binding</keyword>
<feature type="region of interest" description="Disordered" evidence="6">
    <location>
        <begin position="1344"/>
        <end position="1425"/>
    </location>
</feature>
<feature type="compositionally biased region" description="Acidic residues" evidence="6">
    <location>
        <begin position="329"/>
        <end position="339"/>
    </location>
</feature>
<feature type="compositionally biased region" description="Basic residues" evidence="6">
    <location>
        <begin position="1375"/>
        <end position="1386"/>
    </location>
</feature>
<feature type="compositionally biased region" description="Low complexity" evidence="6">
    <location>
        <begin position="1344"/>
        <end position="1374"/>
    </location>
</feature>
<dbReference type="GO" id="GO:0008270">
    <property type="term" value="F:zinc ion binding"/>
    <property type="evidence" value="ECO:0007669"/>
    <property type="project" value="UniProtKB-KW"/>
</dbReference>
<feature type="compositionally biased region" description="Polar residues" evidence="6">
    <location>
        <begin position="265"/>
        <end position="292"/>
    </location>
</feature>
<feature type="compositionally biased region" description="Low complexity" evidence="6">
    <location>
        <begin position="360"/>
        <end position="370"/>
    </location>
</feature>
<feature type="compositionally biased region" description="Polar residues" evidence="6">
    <location>
        <begin position="1143"/>
        <end position="1160"/>
    </location>
</feature>
<organism evidence="8 9">
    <name type="scientific">Mortierella hygrophila</name>
    <dbReference type="NCBI Taxonomy" id="979708"/>
    <lineage>
        <taxon>Eukaryota</taxon>
        <taxon>Fungi</taxon>
        <taxon>Fungi incertae sedis</taxon>
        <taxon>Mucoromycota</taxon>
        <taxon>Mortierellomycotina</taxon>
        <taxon>Mortierellomycetes</taxon>
        <taxon>Mortierellales</taxon>
        <taxon>Mortierellaceae</taxon>
        <taxon>Mortierella</taxon>
    </lineage>
</organism>
<evidence type="ECO:0000256" key="3">
    <source>
        <dbReference type="ARBA" id="ARBA00022833"/>
    </source>
</evidence>
<reference evidence="8" key="1">
    <citation type="journal article" date="2020" name="Fungal Divers.">
        <title>Resolving the Mortierellaceae phylogeny through synthesis of multi-gene phylogenetics and phylogenomics.</title>
        <authorList>
            <person name="Vandepol N."/>
            <person name="Liber J."/>
            <person name="Desiro A."/>
            <person name="Na H."/>
            <person name="Kennedy M."/>
            <person name="Barry K."/>
            <person name="Grigoriev I.V."/>
            <person name="Miller A.N."/>
            <person name="O'Donnell K."/>
            <person name="Stajich J.E."/>
            <person name="Bonito G."/>
        </authorList>
    </citation>
    <scope>NUCLEOTIDE SEQUENCE</scope>
    <source>
        <strain evidence="8">NRRL 2591</strain>
    </source>
</reference>
<feature type="region of interest" description="Disordered" evidence="6">
    <location>
        <begin position="535"/>
        <end position="649"/>
    </location>
</feature>
<dbReference type="GO" id="GO:0005737">
    <property type="term" value="C:cytoplasm"/>
    <property type="evidence" value="ECO:0007669"/>
    <property type="project" value="TreeGrafter"/>
</dbReference>
<keyword evidence="3" id="KW-0862">Zinc</keyword>
<dbReference type="SUPFAM" id="SSF49599">
    <property type="entry name" value="TRAF domain-like"/>
    <property type="match status" value="1"/>
</dbReference>
<name>A0A9P6JXZ0_9FUNG</name>
<feature type="compositionally biased region" description="Low complexity" evidence="6">
    <location>
        <begin position="498"/>
        <end position="512"/>
    </location>
</feature>
<protein>
    <recommendedName>
        <fullName evidence="7">RING-type domain-containing protein</fullName>
    </recommendedName>
</protein>
<feature type="compositionally biased region" description="Low complexity" evidence="6">
    <location>
        <begin position="692"/>
        <end position="709"/>
    </location>
</feature>
<dbReference type="Proteomes" id="UP000723463">
    <property type="component" value="Unassembled WGS sequence"/>
</dbReference>
<dbReference type="InterPro" id="IPR018957">
    <property type="entry name" value="Znf_C3HC4_RING-type"/>
</dbReference>
<dbReference type="InterPro" id="IPR001841">
    <property type="entry name" value="Znf_RING"/>
</dbReference>
<feature type="region of interest" description="Disordered" evidence="6">
    <location>
        <begin position="490"/>
        <end position="512"/>
    </location>
</feature>
<feature type="region of interest" description="Disordered" evidence="6">
    <location>
        <begin position="673"/>
        <end position="721"/>
    </location>
</feature>
<gene>
    <name evidence="8" type="ORF">EC957_007660</name>
</gene>
<dbReference type="PROSITE" id="PS50089">
    <property type="entry name" value="ZF_RING_2"/>
    <property type="match status" value="1"/>
</dbReference>
<accession>A0A9P6JXZ0</accession>
<evidence type="ECO:0000256" key="2">
    <source>
        <dbReference type="ARBA" id="ARBA00022771"/>
    </source>
</evidence>
<keyword evidence="9" id="KW-1185">Reference proteome</keyword>
<feature type="region of interest" description="Disordered" evidence="6">
    <location>
        <begin position="260"/>
        <end position="370"/>
    </location>
</feature>
<feature type="compositionally biased region" description="Acidic residues" evidence="6">
    <location>
        <begin position="1004"/>
        <end position="1034"/>
    </location>
</feature>
<feature type="compositionally biased region" description="Polar residues" evidence="6">
    <location>
        <begin position="710"/>
        <end position="721"/>
    </location>
</feature>
<dbReference type="InterPro" id="IPR013083">
    <property type="entry name" value="Znf_RING/FYVE/PHD"/>
</dbReference>
<dbReference type="PROSITE" id="PS00518">
    <property type="entry name" value="ZF_RING_1"/>
    <property type="match status" value="1"/>
</dbReference>
<dbReference type="Gene3D" id="3.30.40.10">
    <property type="entry name" value="Zinc/RING finger domain, C3HC4 (zinc finger)"/>
    <property type="match status" value="2"/>
</dbReference>
<feature type="compositionally biased region" description="Low complexity" evidence="6">
    <location>
        <begin position="572"/>
        <end position="586"/>
    </location>
</feature>
<dbReference type="SMART" id="SM00184">
    <property type="entry name" value="RING"/>
    <property type="match status" value="1"/>
</dbReference>
<feature type="compositionally biased region" description="Basic and acidic residues" evidence="6">
    <location>
        <begin position="833"/>
        <end position="843"/>
    </location>
</feature>
<keyword evidence="2 4" id="KW-0863">Zinc-finger</keyword>
<dbReference type="InterPro" id="IPR052088">
    <property type="entry name" value="E3_ubiquitin-ligase_SINA"/>
</dbReference>
<dbReference type="CDD" id="cd16449">
    <property type="entry name" value="RING-HC"/>
    <property type="match status" value="1"/>
</dbReference>
<sequence>MEGLDMTVEHGVPSNAVKTIALETIYRVAGSRRSGPSVAAEAGANAAMTTPLPPLLSQDTRFLLSPMPASMIQGQNLGQEQSKTTTSSSTTVTLYPLEAVPSHLLCAICTLPYENPVHFLPCCHVFCLECIQLWIVMNLGDEILQNELRRAYPADEERQWILDVMEGQGGQHPHLQQQFMVELARMGHSRSRSGAGVSGNNNFYESFNHFSPAQQQLLQQQQIQQRIALLLESRVMPKCPMCRTSLHIHGWDRIEEQVKVPTPTRPRSVSQSDESTMTTLSFSDWMRSSIQGQGERPVSGVERRRRHDRFTANRSARGGSRGGSREDAIGEEEDEEIEMENVRTSRSRLNHSNSSGHAMSPFPSGSSGLSFAARHQHRLEARQQDSSDMNDDEEIQSPTTAVIGRRPSEWMRYQQRQLQAHQEREQANRQRAAAAAAAEEAGDVLHPHAITASRLNEQQEQIRRLYLEQESQEELLRTLTARAASIIEAEEENRRQATNSNTTSVNTSDSSVLRGSLLPRQEQQLELAQVDRQLTSLEQSGDRQERVGRQSQEPEQDSQRVLARQSTLQIDTTITRPSSRQSQTSQNVSTTRSRQISYDTESRPEQAANLSSIQQSEDDQGLQDSTTRRQEPQDLTEEEQQSSGSNVDNRMLSIMQQGTLAWAERPSSLRLDLGRQDEPLVLSTGDDDEGDMSASDSVSDSTMSSASSDIQLSPSNESTLSYGTTSTFSHSIMNQTSVGTPFSQRSSTHPNWDRHSLSLQMPTIETEDTSVDASHRRTLDSLVEGERDEFDEQPWRDHPREGKDEESHASYRKEHEGLGCGEFSGSTLNLEMSRAESKSRAEEPVDDIVEDDSRPSSSSSQTTGNANALNTVGQDARAEGPTVDTQDTSSQPDTMHDRDSTGTSSVYGFQFSQSAWASRSSGASPLVRELDIHCPIITAEGSVTTIANMQIDADILARARSNSVLLSDDDLPNVRDRPSPIDSPIPTPSTARPRQRFPAGFPLMDDEGQPEEEDEEEEEEEEVVMTVIEEEEDREATRHESGSAPEEHSDPAANIAESVISSVEPEVVEAQTASVSTPQLTASSETDVVDEAQSDSAVVAIASLPSIQPTVVSESIQDPLFAAIAGDSTPALSLPVDVPSVDTESAIDSANQDQPVTTPSIGPLRESLNSPPPLPLPLATAATAAVQGQEVVASEPSTRDVSLDEESSLYIRPSRVSNIHSSEDQGLLGAAAPERAAAEPRPSRSTEEVEQEPEPEPAAQFRTVVRYQPRLPKAHVMSDLISQIRVECPNKQFGCAETMEMQKTLQHGRDLCNFRMVMCPRAKCGLRMRADQILEHILMVEPSNGLASSSSSSLSTPPSSGGPSSARSASSNSGRSHKNGNTRSKTKLSNSQFSQASDNQQNGASSVVASASTVTPNPLIPSCPGLTWEREQLTKATGIIGHLTEENSSLRQMIRQLTLQNTKLTKEKDRLQRYANLGLGRD</sequence>
<evidence type="ECO:0000256" key="1">
    <source>
        <dbReference type="ARBA" id="ARBA00022723"/>
    </source>
</evidence>
<feature type="compositionally biased region" description="Polar residues" evidence="6">
    <location>
        <begin position="1387"/>
        <end position="1403"/>
    </location>
</feature>
<feature type="region of interest" description="Disordered" evidence="6">
    <location>
        <begin position="378"/>
        <end position="397"/>
    </location>
</feature>
<feature type="compositionally biased region" description="Low complexity" evidence="6">
    <location>
        <begin position="1404"/>
        <end position="1415"/>
    </location>
</feature>
<feature type="region of interest" description="Disordered" evidence="6">
    <location>
        <begin position="1232"/>
        <end position="1257"/>
    </location>
</feature>
<evidence type="ECO:0000256" key="4">
    <source>
        <dbReference type="PROSITE-ProRule" id="PRU00175"/>
    </source>
</evidence>
<proteinExistence type="predicted"/>
<feature type="compositionally biased region" description="Basic and acidic residues" evidence="6">
    <location>
        <begin position="793"/>
        <end position="817"/>
    </location>
</feature>
<dbReference type="PANTHER" id="PTHR10315:SF117">
    <property type="entry name" value="RING-TYPE E3 UBIQUITIN TRANSFERASE"/>
    <property type="match status" value="1"/>
</dbReference>
<feature type="region of interest" description="Disordered" evidence="6">
    <location>
        <begin position="765"/>
        <end position="906"/>
    </location>
</feature>
<feature type="coiled-coil region" evidence="5">
    <location>
        <begin position="1440"/>
        <end position="1474"/>
    </location>
</feature>